<evidence type="ECO:0000313" key="14">
    <source>
        <dbReference type="Proteomes" id="UP000085678"/>
    </source>
</evidence>
<keyword evidence="6" id="KW-0732">Signal</keyword>
<keyword evidence="5 11" id="KW-0812">Transmembrane</keyword>
<keyword evidence="4" id="KW-1003">Cell membrane</keyword>
<dbReference type="GO" id="GO:0004888">
    <property type="term" value="F:transmembrane signaling receptor activity"/>
    <property type="evidence" value="ECO:0007669"/>
    <property type="project" value="InterPro"/>
</dbReference>
<reference evidence="15" key="1">
    <citation type="submission" date="2025-08" db="UniProtKB">
        <authorList>
            <consortium name="RefSeq"/>
        </authorList>
    </citation>
    <scope>IDENTIFICATION</scope>
    <source>
        <tissue evidence="15">Gonads</tissue>
    </source>
</reference>
<evidence type="ECO:0000256" key="7">
    <source>
        <dbReference type="ARBA" id="ARBA00022989"/>
    </source>
</evidence>
<evidence type="ECO:0000256" key="11">
    <source>
        <dbReference type="SAM" id="Phobius"/>
    </source>
</evidence>
<dbReference type="InParanoid" id="A0A2R2MI84"/>
<organism evidence="14 15">
    <name type="scientific">Lingula anatina</name>
    <name type="common">Brachiopod</name>
    <name type="synonym">Lingula unguis</name>
    <dbReference type="NCBI Taxonomy" id="7574"/>
    <lineage>
        <taxon>Eukaryota</taxon>
        <taxon>Metazoa</taxon>
        <taxon>Spiralia</taxon>
        <taxon>Lophotrochozoa</taxon>
        <taxon>Brachiopoda</taxon>
        <taxon>Linguliformea</taxon>
        <taxon>Lingulata</taxon>
        <taxon>Lingulida</taxon>
        <taxon>Linguloidea</taxon>
        <taxon>Lingulidae</taxon>
        <taxon>Lingula</taxon>
    </lineage>
</organism>
<evidence type="ECO:0000256" key="5">
    <source>
        <dbReference type="ARBA" id="ARBA00022692"/>
    </source>
</evidence>
<dbReference type="NCBIfam" id="TIGR00860">
    <property type="entry name" value="LIC"/>
    <property type="match status" value="1"/>
</dbReference>
<protein>
    <submittedName>
        <fullName evidence="15">Glycine receptor subunit alphaZ1</fullName>
    </submittedName>
</protein>
<dbReference type="Pfam" id="PF02932">
    <property type="entry name" value="Neur_chan_memb"/>
    <property type="match status" value="1"/>
</dbReference>
<dbReference type="KEGG" id="lak:106175259"/>
<evidence type="ECO:0000256" key="3">
    <source>
        <dbReference type="ARBA" id="ARBA00022448"/>
    </source>
</evidence>
<dbReference type="GO" id="GO:0005230">
    <property type="term" value="F:extracellular ligand-gated monoatomic ion channel activity"/>
    <property type="evidence" value="ECO:0007669"/>
    <property type="project" value="InterPro"/>
</dbReference>
<dbReference type="Proteomes" id="UP000085678">
    <property type="component" value="Unplaced"/>
</dbReference>
<dbReference type="InterPro" id="IPR038050">
    <property type="entry name" value="Neuro_actylchol_rec"/>
</dbReference>
<keyword evidence="8" id="KW-0406">Ion transport</keyword>
<dbReference type="FunCoup" id="A0A2R2MI84">
    <property type="interactions" value="42"/>
</dbReference>
<accession>A0A2R2MI84</accession>
<dbReference type="RefSeq" id="XP_023929923.1">
    <property type="nucleotide sequence ID" value="XM_024074155.1"/>
</dbReference>
<feature type="transmembrane region" description="Helical" evidence="11">
    <location>
        <begin position="287"/>
        <end position="303"/>
    </location>
</feature>
<dbReference type="Gene3D" id="2.70.170.10">
    <property type="entry name" value="Neurotransmitter-gated ion-channel ligand-binding domain"/>
    <property type="match status" value="1"/>
</dbReference>
<proteinExistence type="predicted"/>
<dbReference type="GeneID" id="106175259"/>
<feature type="transmembrane region" description="Helical" evidence="11">
    <location>
        <begin position="258"/>
        <end position="280"/>
    </location>
</feature>
<comment type="subcellular location">
    <subcellularLocation>
        <location evidence="2">Cell membrane</location>
    </subcellularLocation>
    <subcellularLocation>
        <location evidence="1">Membrane</location>
        <topology evidence="1">Multi-pass membrane protein</topology>
    </subcellularLocation>
</comment>
<evidence type="ECO:0000256" key="1">
    <source>
        <dbReference type="ARBA" id="ARBA00004141"/>
    </source>
</evidence>
<dbReference type="FunFam" id="2.70.170.10:FF:000045">
    <property type="entry name" value="Predicted protein"/>
    <property type="match status" value="1"/>
</dbReference>
<keyword evidence="3" id="KW-0813">Transport</keyword>
<keyword evidence="9 11" id="KW-0472">Membrane</keyword>
<dbReference type="OrthoDB" id="407674at2759"/>
<evidence type="ECO:0000256" key="2">
    <source>
        <dbReference type="ARBA" id="ARBA00004236"/>
    </source>
</evidence>
<keyword evidence="10" id="KW-0407">Ion channel</keyword>
<evidence type="ECO:0000256" key="8">
    <source>
        <dbReference type="ARBA" id="ARBA00023065"/>
    </source>
</evidence>
<keyword evidence="14" id="KW-1185">Reference proteome</keyword>
<evidence type="ECO:0000313" key="15">
    <source>
        <dbReference type="RefSeq" id="XP_023929923.1"/>
    </source>
</evidence>
<dbReference type="AlphaFoldDB" id="A0A2R2MI84"/>
<feature type="domain" description="Neurotransmitter-gated ion-channel ligand-binding" evidence="12">
    <location>
        <begin position="58"/>
        <end position="257"/>
    </location>
</feature>
<dbReference type="InterPro" id="IPR036719">
    <property type="entry name" value="Neuro-gated_channel_TM_sf"/>
</dbReference>
<dbReference type="GO" id="GO:0005886">
    <property type="term" value="C:plasma membrane"/>
    <property type="evidence" value="ECO:0007669"/>
    <property type="project" value="UniProtKB-SubCell"/>
</dbReference>
<evidence type="ECO:0000256" key="9">
    <source>
        <dbReference type="ARBA" id="ARBA00023136"/>
    </source>
</evidence>
<dbReference type="CDD" id="cd19049">
    <property type="entry name" value="LGIC_TM_anion"/>
    <property type="match status" value="1"/>
</dbReference>
<name>A0A2R2MI84_LINAN</name>
<dbReference type="SUPFAM" id="SSF90112">
    <property type="entry name" value="Neurotransmitter-gated ion-channel transmembrane pore"/>
    <property type="match status" value="1"/>
</dbReference>
<keyword evidence="15" id="KW-0675">Receptor</keyword>
<evidence type="ECO:0000256" key="4">
    <source>
        <dbReference type="ARBA" id="ARBA00022475"/>
    </source>
</evidence>
<evidence type="ECO:0000259" key="13">
    <source>
        <dbReference type="Pfam" id="PF02932"/>
    </source>
</evidence>
<feature type="transmembrane region" description="Helical" evidence="11">
    <location>
        <begin position="416"/>
        <end position="440"/>
    </location>
</feature>
<sequence>MPLNVHFPGEQYLTIEIRAKSTTSVKDTKKDAPPPEDKYYNDSVAFTLVDFLRIKDERKYDMRIRPGSKTGEVTTVTMNIHVFDFEHIDELRWEYSINVYFRQRWLDQRLRFPGNLTKPLQLHYNSINELWQPDCFFKNSRRAHGHDIAVPNRLIRVYPNGEVFYSQKLTLYPSCKMVYHSFPMDKQTCYLQIVSYAHTMEELVFRWKDVDGVTIEEDLELPQFDLKKDDLRHGACNSGYFTGSYACLYVKFALERKLGYYLSQIYIPSVLVVILSWVSFWLDVNAVAARISLGVLSILTLSTQNASVNQTLPKISYVKAIDVWMATCLCFTFSALLEFAVAHTLYRRNHVTQTIELPSPQAGSPKRNGNSGLNRGFSFASRASESDGTCQANCSMLPKDSCKRFHKVKPNKKLDVISRVIFPVIFAIFNLIYWCVYTQVSFNVDPQLG</sequence>
<gene>
    <name evidence="15" type="primary">LOC106175259</name>
</gene>
<dbReference type="STRING" id="7574.A0A2R2MI84"/>
<keyword evidence="7 11" id="KW-1133">Transmembrane helix</keyword>
<evidence type="ECO:0000256" key="10">
    <source>
        <dbReference type="ARBA" id="ARBA00023303"/>
    </source>
</evidence>
<dbReference type="InterPro" id="IPR006201">
    <property type="entry name" value="Neur_channel"/>
</dbReference>
<evidence type="ECO:0000256" key="6">
    <source>
        <dbReference type="ARBA" id="ARBA00022729"/>
    </source>
</evidence>
<dbReference type="InterPro" id="IPR036734">
    <property type="entry name" value="Neur_chan_lig-bd_sf"/>
</dbReference>
<dbReference type="Pfam" id="PF02931">
    <property type="entry name" value="Neur_chan_LBD"/>
    <property type="match status" value="1"/>
</dbReference>
<dbReference type="PANTHER" id="PTHR18945">
    <property type="entry name" value="NEUROTRANSMITTER GATED ION CHANNEL"/>
    <property type="match status" value="1"/>
</dbReference>
<feature type="domain" description="Neurotransmitter-gated ion-channel transmembrane" evidence="13">
    <location>
        <begin position="265"/>
        <end position="355"/>
    </location>
</feature>
<dbReference type="InterPro" id="IPR006029">
    <property type="entry name" value="Neurotrans-gated_channel_TM"/>
</dbReference>
<evidence type="ECO:0000259" key="12">
    <source>
        <dbReference type="Pfam" id="PF02931"/>
    </source>
</evidence>
<dbReference type="Gene3D" id="1.20.58.390">
    <property type="entry name" value="Neurotransmitter-gated ion-channel transmembrane domain"/>
    <property type="match status" value="1"/>
</dbReference>
<dbReference type="SUPFAM" id="SSF63712">
    <property type="entry name" value="Nicotinic receptor ligand binding domain-like"/>
    <property type="match status" value="1"/>
</dbReference>
<dbReference type="PRINTS" id="PR00253">
    <property type="entry name" value="GABAARECEPTR"/>
</dbReference>
<feature type="transmembrane region" description="Helical" evidence="11">
    <location>
        <begin position="323"/>
        <end position="346"/>
    </location>
</feature>
<dbReference type="InterPro" id="IPR006202">
    <property type="entry name" value="Neur_chan_lig-bd"/>
</dbReference>
<dbReference type="PRINTS" id="PR00252">
    <property type="entry name" value="NRIONCHANNEL"/>
</dbReference>
<dbReference type="InterPro" id="IPR006028">
    <property type="entry name" value="GABAA/Glycine_rcpt"/>
</dbReference>